<dbReference type="PROSITE" id="PS00041">
    <property type="entry name" value="HTH_ARAC_FAMILY_1"/>
    <property type="match status" value="1"/>
</dbReference>
<keyword evidence="2" id="KW-0238">DNA-binding</keyword>
<dbReference type="InterPro" id="IPR018062">
    <property type="entry name" value="HTH_AraC-typ_CS"/>
</dbReference>
<dbReference type="STRING" id="52560.SAMN04488082_11931"/>
<dbReference type="GO" id="GO:0043565">
    <property type="term" value="F:sequence-specific DNA binding"/>
    <property type="evidence" value="ECO:0007669"/>
    <property type="project" value="InterPro"/>
</dbReference>
<keyword evidence="1" id="KW-0805">Transcription regulation</keyword>
<dbReference type="SUPFAM" id="SSF51215">
    <property type="entry name" value="Regulatory protein AraC"/>
    <property type="match status" value="1"/>
</dbReference>
<keyword evidence="4" id="KW-0804">Transcription</keyword>
<evidence type="ECO:0000256" key="1">
    <source>
        <dbReference type="ARBA" id="ARBA00023015"/>
    </source>
</evidence>
<proteinExistence type="predicted"/>
<dbReference type="PROSITE" id="PS01124">
    <property type="entry name" value="HTH_ARAC_FAMILY_2"/>
    <property type="match status" value="1"/>
</dbReference>
<name>A0A1I3Y8X3_9BACT</name>
<dbReference type="InterPro" id="IPR050204">
    <property type="entry name" value="AraC_XylS_family_regulators"/>
</dbReference>
<dbReference type="InterPro" id="IPR003313">
    <property type="entry name" value="AraC-bd"/>
</dbReference>
<evidence type="ECO:0000256" key="2">
    <source>
        <dbReference type="ARBA" id="ARBA00023125"/>
    </source>
</evidence>
<evidence type="ECO:0000256" key="4">
    <source>
        <dbReference type="ARBA" id="ARBA00023163"/>
    </source>
</evidence>
<dbReference type="PANTHER" id="PTHR46796:SF2">
    <property type="entry name" value="TRANSCRIPTIONAL REGULATORY PROTEIN"/>
    <property type="match status" value="1"/>
</dbReference>
<evidence type="ECO:0000259" key="5">
    <source>
        <dbReference type="PROSITE" id="PS01124"/>
    </source>
</evidence>
<dbReference type="PANTHER" id="PTHR46796">
    <property type="entry name" value="HTH-TYPE TRANSCRIPTIONAL ACTIVATOR RHAS-RELATED"/>
    <property type="match status" value="1"/>
</dbReference>
<dbReference type="EMBL" id="FORX01000019">
    <property type="protein sequence ID" value="SFK28213.1"/>
    <property type="molecule type" value="Genomic_DNA"/>
</dbReference>
<feature type="domain" description="HTH araC/xylS-type" evidence="5">
    <location>
        <begin position="170"/>
        <end position="267"/>
    </location>
</feature>
<dbReference type="SMART" id="SM00342">
    <property type="entry name" value="HTH_ARAC"/>
    <property type="match status" value="1"/>
</dbReference>
<evidence type="ECO:0000313" key="7">
    <source>
        <dbReference type="Proteomes" id="UP000198635"/>
    </source>
</evidence>
<dbReference type="Gene3D" id="1.10.10.60">
    <property type="entry name" value="Homeodomain-like"/>
    <property type="match status" value="2"/>
</dbReference>
<reference evidence="7" key="1">
    <citation type="submission" date="2016-10" db="EMBL/GenBank/DDBJ databases">
        <authorList>
            <person name="Varghese N."/>
            <person name="Submissions S."/>
        </authorList>
    </citation>
    <scope>NUCLEOTIDE SEQUENCE [LARGE SCALE GENOMIC DNA]</scope>
    <source>
        <strain evidence="7">DSM 5918</strain>
    </source>
</reference>
<accession>A0A1I3Y8X3</accession>
<evidence type="ECO:0000256" key="3">
    <source>
        <dbReference type="ARBA" id="ARBA00023159"/>
    </source>
</evidence>
<dbReference type="GO" id="GO:0003700">
    <property type="term" value="F:DNA-binding transcription factor activity"/>
    <property type="evidence" value="ECO:0007669"/>
    <property type="project" value="InterPro"/>
</dbReference>
<dbReference type="InterPro" id="IPR018060">
    <property type="entry name" value="HTH_AraC"/>
</dbReference>
<dbReference type="RefSeq" id="WP_092377804.1">
    <property type="nucleotide sequence ID" value="NZ_FORX01000019.1"/>
</dbReference>
<dbReference type="InterPro" id="IPR037923">
    <property type="entry name" value="HTH-like"/>
</dbReference>
<dbReference type="InterPro" id="IPR009057">
    <property type="entry name" value="Homeodomain-like_sf"/>
</dbReference>
<evidence type="ECO:0000313" key="6">
    <source>
        <dbReference type="EMBL" id="SFK28213.1"/>
    </source>
</evidence>
<dbReference type="SUPFAM" id="SSF46689">
    <property type="entry name" value="Homeodomain-like"/>
    <property type="match status" value="2"/>
</dbReference>
<dbReference type="Proteomes" id="UP000198635">
    <property type="component" value="Unassembled WGS sequence"/>
</dbReference>
<organism evidence="6 7">
    <name type="scientific">Desulfomicrobium apsheronum</name>
    <dbReference type="NCBI Taxonomy" id="52560"/>
    <lineage>
        <taxon>Bacteria</taxon>
        <taxon>Pseudomonadati</taxon>
        <taxon>Thermodesulfobacteriota</taxon>
        <taxon>Desulfovibrionia</taxon>
        <taxon>Desulfovibrionales</taxon>
        <taxon>Desulfomicrobiaceae</taxon>
        <taxon>Desulfomicrobium</taxon>
    </lineage>
</organism>
<gene>
    <name evidence="6" type="ORF">SAMN04488082_11931</name>
</gene>
<dbReference type="Pfam" id="PF02311">
    <property type="entry name" value="AraC_binding"/>
    <property type="match status" value="1"/>
</dbReference>
<sequence length="268" mass="29786">MSCPSISFLHVQPGLEMSQVARSSHVFPRHFHDDLYAIGLMHQGASYCLGPSHSEATVRQGQACLINPGQVHSGVPISDDTISYTMFYLRADLVRSMAEDMSRRPEAAPEFTTLICDRPDLVMSLYRLAQNLTASHGLARESALVRTLGDILGAYCGVKSKSPALPMLVRHAKEMLRSNLEHKFTLRDMAAVLGVSQYHLLRTFKRQTGIPPHVFRTQQRVERAKSLIRQGMVLSEVAQVTGFADQSHFSNTFKLYTSATPGQYALLP</sequence>
<dbReference type="Pfam" id="PF12833">
    <property type="entry name" value="HTH_18"/>
    <property type="match status" value="1"/>
</dbReference>
<protein>
    <submittedName>
        <fullName evidence="6">Transcriptional regulator, AraC family</fullName>
    </submittedName>
</protein>
<dbReference type="OrthoDB" id="112032at2"/>
<dbReference type="AlphaFoldDB" id="A0A1I3Y8X3"/>
<keyword evidence="3" id="KW-0010">Activator</keyword>
<keyword evidence="7" id="KW-1185">Reference proteome</keyword>